<dbReference type="AlphaFoldDB" id="A0AAV7RZZ2"/>
<proteinExistence type="predicted"/>
<keyword evidence="2" id="KW-1185">Reference proteome</keyword>
<sequence>MNRRRPLRWRSRPNECCALGPLAPKYSGEASAAVDPAELLAGVEWYPEPHLAGSQTAFLESLSYQSLMRRPRRIWEVTVEEIGFASKKMAMGKTPDLDARLQNSILLLWGPEP</sequence>
<dbReference type="EMBL" id="JANPWB010000009">
    <property type="protein sequence ID" value="KAJ1156348.1"/>
    <property type="molecule type" value="Genomic_DNA"/>
</dbReference>
<comment type="caution">
    <text evidence="1">The sequence shown here is derived from an EMBL/GenBank/DDBJ whole genome shotgun (WGS) entry which is preliminary data.</text>
</comment>
<organism evidence="1 2">
    <name type="scientific">Pleurodeles waltl</name>
    <name type="common">Iberian ribbed newt</name>
    <dbReference type="NCBI Taxonomy" id="8319"/>
    <lineage>
        <taxon>Eukaryota</taxon>
        <taxon>Metazoa</taxon>
        <taxon>Chordata</taxon>
        <taxon>Craniata</taxon>
        <taxon>Vertebrata</taxon>
        <taxon>Euteleostomi</taxon>
        <taxon>Amphibia</taxon>
        <taxon>Batrachia</taxon>
        <taxon>Caudata</taxon>
        <taxon>Salamandroidea</taxon>
        <taxon>Salamandridae</taxon>
        <taxon>Pleurodelinae</taxon>
        <taxon>Pleurodeles</taxon>
    </lineage>
</organism>
<reference evidence="1" key="1">
    <citation type="journal article" date="2022" name="bioRxiv">
        <title>Sequencing and chromosome-scale assembly of the giantPleurodeles waltlgenome.</title>
        <authorList>
            <person name="Brown T."/>
            <person name="Elewa A."/>
            <person name="Iarovenko S."/>
            <person name="Subramanian E."/>
            <person name="Araus A.J."/>
            <person name="Petzold A."/>
            <person name="Susuki M."/>
            <person name="Suzuki K.-i.T."/>
            <person name="Hayashi T."/>
            <person name="Toyoda A."/>
            <person name="Oliveira C."/>
            <person name="Osipova E."/>
            <person name="Leigh N.D."/>
            <person name="Simon A."/>
            <person name="Yun M.H."/>
        </authorList>
    </citation>
    <scope>NUCLEOTIDE SEQUENCE</scope>
    <source>
        <strain evidence="1">20211129_DDA</strain>
        <tissue evidence="1">Liver</tissue>
    </source>
</reference>
<protein>
    <submittedName>
        <fullName evidence="1">Uncharacterized protein</fullName>
    </submittedName>
</protein>
<dbReference type="Proteomes" id="UP001066276">
    <property type="component" value="Chromosome 5"/>
</dbReference>
<gene>
    <name evidence="1" type="ORF">NDU88_009071</name>
</gene>
<name>A0AAV7RZZ2_PLEWA</name>
<accession>A0AAV7RZZ2</accession>
<evidence type="ECO:0000313" key="1">
    <source>
        <dbReference type="EMBL" id="KAJ1156348.1"/>
    </source>
</evidence>
<evidence type="ECO:0000313" key="2">
    <source>
        <dbReference type="Proteomes" id="UP001066276"/>
    </source>
</evidence>